<evidence type="ECO:0000256" key="1">
    <source>
        <dbReference type="SAM" id="Phobius"/>
    </source>
</evidence>
<feature type="transmembrane region" description="Helical" evidence="1">
    <location>
        <begin position="124"/>
        <end position="144"/>
    </location>
</feature>
<name>A0A011P6X8_9PAST</name>
<dbReference type="EMBL" id="JANJ01000004">
    <property type="protein sequence ID" value="EXI62209.1"/>
    <property type="molecule type" value="Genomic_DNA"/>
</dbReference>
<keyword evidence="2" id="KW-0732">Signal</keyword>
<dbReference type="RefSeq" id="WP_042802588.1">
    <property type="nucleotide sequence ID" value="NZ_AVSP01000014.1"/>
</dbReference>
<organism evidence="3 5">
    <name type="scientific">Mannheimia granulomatis</name>
    <dbReference type="NCBI Taxonomy" id="85402"/>
    <lineage>
        <taxon>Bacteria</taxon>
        <taxon>Pseudomonadati</taxon>
        <taxon>Pseudomonadota</taxon>
        <taxon>Gammaproteobacteria</taxon>
        <taxon>Pasteurellales</taxon>
        <taxon>Pasteurellaceae</taxon>
        <taxon>Mannheimia</taxon>
    </lineage>
</organism>
<feature type="chain" id="PRO_5041791861" evidence="2">
    <location>
        <begin position="20"/>
        <end position="169"/>
    </location>
</feature>
<evidence type="ECO:0000256" key="2">
    <source>
        <dbReference type="SAM" id="SignalP"/>
    </source>
</evidence>
<evidence type="ECO:0000313" key="5">
    <source>
        <dbReference type="Proteomes" id="UP000054123"/>
    </source>
</evidence>
<gene>
    <name evidence="4" type="ORF">A4G16_02660</name>
    <name evidence="3" type="ORF">AK33_05650</name>
</gene>
<feature type="signal peptide" evidence="2">
    <location>
        <begin position="1"/>
        <end position="19"/>
    </location>
</feature>
<reference evidence="4 6" key="2">
    <citation type="submission" date="2016-03" db="EMBL/GenBank/DDBJ databases">
        <authorList>
            <person name="Bojesen A.M."/>
            <person name="Planet P."/>
            <person name="Hansen M.J."/>
        </authorList>
    </citation>
    <scope>NUCLEOTIDE SEQUENCE [LARGE SCALE GENOMIC DNA]</scope>
    <source>
        <strain evidence="4 6">B 234/94</strain>
    </source>
</reference>
<sequence>MALCEKIVLVLSFALSASAAYFVGDKITFSEQWGLYETLRTTASIIFAVVGAWFAIVYPEKLRAPFRERITTQASSDTRFGSLFSPIVNSTVILCLILLIGILAPVLKQIPALLEYKGYLRASSFFILCCLTFWQIWTVFITLIPADMLKRQAEIDTARQNNIDHLMGR</sequence>
<feature type="transmembrane region" description="Helical" evidence="1">
    <location>
        <begin position="43"/>
        <end position="59"/>
    </location>
</feature>
<dbReference type="EMBL" id="CP015030">
    <property type="protein sequence ID" value="QIM66351.1"/>
    <property type="molecule type" value="Genomic_DNA"/>
</dbReference>
<keyword evidence="1" id="KW-1133">Transmembrane helix</keyword>
<evidence type="ECO:0000313" key="6">
    <source>
        <dbReference type="Proteomes" id="UP000501366"/>
    </source>
</evidence>
<dbReference type="KEGG" id="mgra:A4G16_02660"/>
<keyword evidence="5" id="KW-1185">Reference proteome</keyword>
<keyword evidence="1" id="KW-0812">Transmembrane</keyword>
<dbReference type="AlphaFoldDB" id="A0A011P6X8"/>
<protein>
    <submittedName>
        <fullName evidence="3">Uncharacterized protein</fullName>
    </submittedName>
</protein>
<keyword evidence="1" id="KW-0472">Membrane</keyword>
<evidence type="ECO:0000313" key="4">
    <source>
        <dbReference type="EMBL" id="QIM66351.1"/>
    </source>
</evidence>
<proteinExistence type="predicted"/>
<dbReference type="OrthoDB" id="6638186at2"/>
<dbReference type="Proteomes" id="UP000501366">
    <property type="component" value="Chromosome"/>
</dbReference>
<reference evidence="3 5" key="1">
    <citation type="journal article" date="2014" name="Genome Announc.">
        <title>Genome Sequence of a Presumptive Mannheimia haemolytica Strain with an A1/A6-Cross-Reactive Serotype from a White-Tailed Deer (Odocoileus virginianus).</title>
        <authorList>
            <person name="Lawrence P.K."/>
            <person name="Bey R.F."/>
            <person name="Wiener B."/>
            <person name="Kittichotirat W."/>
            <person name="Bumgarner R.E."/>
        </authorList>
    </citation>
    <scope>NUCLEOTIDE SEQUENCE [LARGE SCALE GENOMIC DNA]</scope>
    <source>
        <strain evidence="3 5">PKL10</strain>
    </source>
</reference>
<feature type="transmembrane region" description="Helical" evidence="1">
    <location>
        <begin position="80"/>
        <end position="104"/>
    </location>
</feature>
<dbReference type="Proteomes" id="UP000054123">
    <property type="component" value="Unassembled WGS sequence"/>
</dbReference>
<accession>A0A011P6X8</accession>
<evidence type="ECO:0000313" key="3">
    <source>
        <dbReference type="EMBL" id="EXI62209.1"/>
    </source>
</evidence>